<keyword evidence="1" id="KW-1133">Transmembrane helix</keyword>
<dbReference type="RefSeq" id="WP_025005980.1">
    <property type="nucleotide sequence ID" value="NZ_AZEL01000056.1"/>
</dbReference>
<accession>A0A0R1NK46</accession>
<name>A0A0R1NK46_9LACO</name>
<proteinExistence type="predicted"/>
<organism evidence="2 3">
    <name type="scientific">Lactobacillus gallinarum DSM 10532 = JCM 2011</name>
    <dbReference type="NCBI Taxonomy" id="1423748"/>
    <lineage>
        <taxon>Bacteria</taxon>
        <taxon>Bacillati</taxon>
        <taxon>Bacillota</taxon>
        <taxon>Bacilli</taxon>
        <taxon>Lactobacillales</taxon>
        <taxon>Lactobacillaceae</taxon>
        <taxon>Lactobacillus</taxon>
    </lineage>
</organism>
<feature type="transmembrane region" description="Helical" evidence="1">
    <location>
        <begin position="113"/>
        <end position="131"/>
    </location>
</feature>
<evidence type="ECO:0000313" key="2">
    <source>
        <dbReference type="EMBL" id="KRL20641.1"/>
    </source>
</evidence>
<protein>
    <submittedName>
        <fullName evidence="2">Uncharacterized protein</fullName>
    </submittedName>
</protein>
<feature type="transmembrane region" description="Helical" evidence="1">
    <location>
        <begin position="49"/>
        <end position="67"/>
    </location>
</feature>
<dbReference type="OrthoDB" id="9965168at2"/>
<dbReference type="STRING" id="1423748.FC37_GL001882"/>
<comment type="caution">
    <text evidence="2">The sequence shown here is derived from an EMBL/GenBank/DDBJ whole genome shotgun (WGS) entry which is preliminary data.</text>
</comment>
<keyword evidence="1" id="KW-0472">Membrane</keyword>
<evidence type="ECO:0000313" key="3">
    <source>
        <dbReference type="Proteomes" id="UP000051311"/>
    </source>
</evidence>
<dbReference type="EMBL" id="AZEL01000056">
    <property type="protein sequence ID" value="KRL20641.1"/>
    <property type="molecule type" value="Genomic_DNA"/>
</dbReference>
<evidence type="ECO:0000256" key="1">
    <source>
        <dbReference type="SAM" id="Phobius"/>
    </source>
</evidence>
<gene>
    <name evidence="2" type="ORF">FC37_GL001882</name>
</gene>
<reference evidence="2 3" key="1">
    <citation type="journal article" date="2015" name="Genome Announc.">
        <title>Expanding the biotechnology potential of lactobacilli through comparative genomics of 213 strains and associated genera.</title>
        <authorList>
            <person name="Sun Z."/>
            <person name="Harris H.M."/>
            <person name="McCann A."/>
            <person name="Guo C."/>
            <person name="Argimon S."/>
            <person name="Zhang W."/>
            <person name="Yang X."/>
            <person name="Jeffery I.B."/>
            <person name="Cooney J.C."/>
            <person name="Kagawa T.F."/>
            <person name="Liu W."/>
            <person name="Song Y."/>
            <person name="Salvetti E."/>
            <person name="Wrobel A."/>
            <person name="Rasinkangas P."/>
            <person name="Parkhill J."/>
            <person name="Rea M.C."/>
            <person name="O'Sullivan O."/>
            <person name="Ritari J."/>
            <person name="Douillard F.P."/>
            <person name="Paul Ross R."/>
            <person name="Yang R."/>
            <person name="Briner A.E."/>
            <person name="Felis G.E."/>
            <person name="de Vos W.M."/>
            <person name="Barrangou R."/>
            <person name="Klaenhammer T.R."/>
            <person name="Caufield P.W."/>
            <person name="Cui Y."/>
            <person name="Zhang H."/>
            <person name="O'Toole P.W."/>
        </authorList>
    </citation>
    <scope>NUCLEOTIDE SEQUENCE [LARGE SCALE GENOMIC DNA]</scope>
    <source>
        <strain evidence="2 3">DSM 10532</strain>
    </source>
</reference>
<dbReference type="PATRIC" id="fig|1423748.3.peg.1954"/>
<feature type="transmembrane region" description="Helical" evidence="1">
    <location>
        <begin position="6"/>
        <end position="28"/>
    </location>
</feature>
<dbReference type="GeneID" id="78203533"/>
<dbReference type="Proteomes" id="UP000051311">
    <property type="component" value="Unassembled WGS sequence"/>
</dbReference>
<dbReference type="eggNOG" id="ENOG5030ATK">
    <property type="taxonomic scope" value="Bacteria"/>
</dbReference>
<dbReference type="AlphaFoldDB" id="A0A0R1NK46"/>
<sequence>MATLVTYGVFVFIAIMGIVQILISNSVMKQTAGNKGYNAANVGRNSRRIGYALIIIGIGLIILWSAGNANNGAIYKWTAIVAGIFVTIIGIYNAWQIHKSINAEHPLKEGKNAGHLAIAVLQIIFGIIAIICGL</sequence>
<keyword evidence="1" id="KW-0812">Transmembrane</keyword>
<feature type="transmembrane region" description="Helical" evidence="1">
    <location>
        <begin position="73"/>
        <end position="92"/>
    </location>
</feature>